<dbReference type="InterPro" id="IPR005174">
    <property type="entry name" value="KIB1-4_b-propeller"/>
</dbReference>
<feature type="domain" description="KIB1-4 beta-propeller" evidence="1">
    <location>
        <begin position="157"/>
        <end position="232"/>
    </location>
</feature>
<organism evidence="2 3">
    <name type="scientific">Arabis nemorensis</name>
    <dbReference type="NCBI Taxonomy" id="586526"/>
    <lineage>
        <taxon>Eukaryota</taxon>
        <taxon>Viridiplantae</taxon>
        <taxon>Streptophyta</taxon>
        <taxon>Embryophyta</taxon>
        <taxon>Tracheophyta</taxon>
        <taxon>Spermatophyta</taxon>
        <taxon>Magnoliopsida</taxon>
        <taxon>eudicotyledons</taxon>
        <taxon>Gunneridae</taxon>
        <taxon>Pentapetalae</taxon>
        <taxon>rosids</taxon>
        <taxon>malvids</taxon>
        <taxon>Brassicales</taxon>
        <taxon>Brassicaceae</taxon>
        <taxon>Arabideae</taxon>
        <taxon>Arabis</taxon>
    </lineage>
</organism>
<sequence length="258" mass="29521">MPTKPDFSGFRYLANSGKWFLTVDPGLNLFIIDIFSEKKIHLPPLESIEDARFRLVREGDKELKQFTINGNPSGTAEDVRGVLWVDENNKQELVYVVVWRFDTSRYIGFCKNGYDIHLGTPTHTGLSRENGFKDVSDNHSYSMNPSPLIDRDSTPTSHRIFCLFKRDPNQDPDIDMDLVEVDSLGDEALFLDLGIIVPADETLGIEPNSIYFTRDDRVRNKKCRCLDIFVYNLATKTFKCFHSLSSLNPNDALWFIPS</sequence>
<name>A0A565CTV5_9BRAS</name>
<dbReference type="Proteomes" id="UP000489600">
    <property type="component" value="Unassembled WGS sequence"/>
</dbReference>
<dbReference type="OrthoDB" id="642536at2759"/>
<reference evidence="2" key="1">
    <citation type="submission" date="2019-07" db="EMBL/GenBank/DDBJ databases">
        <authorList>
            <person name="Dittberner H."/>
        </authorList>
    </citation>
    <scope>NUCLEOTIDE SEQUENCE [LARGE SCALE GENOMIC DNA]</scope>
</reference>
<evidence type="ECO:0000259" key="1">
    <source>
        <dbReference type="Pfam" id="PF03478"/>
    </source>
</evidence>
<accession>A0A565CTV5</accession>
<dbReference type="Pfam" id="PF03478">
    <property type="entry name" value="Beta-prop_KIB1-4"/>
    <property type="match status" value="2"/>
</dbReference>
<dbReference type="AlphaFoldDB" id="A0A565CTV5"/>
<evidence type="ECO:0000313" key="2">
    <source>
        <dbReference type="EMBL" id="VVB17180.1"/>
    </source>
</evidence>
<dbReference type="PANTHER" id="PTHR44259:SF73">
    <property type="entry name" value="F-BOX PROTEIN (DUF295)"/>
    <property type="match status" value="1"/>
</dbReference>
<dbReference type="InterPro" id="IPR050942">
    <property type="entry name" value="F-box_BR-signaling"/>
</dbReference>
<dbReference type="EMBL" id="CABITT030000008">
    <property type="protein sequence ID" value="VVB17180.1"/>
    <property type="molecule type" value="Genomic_DNA"/>
</dbReference>
<evidence type="ECO:0000313" key="3">
    <source>
        <dbReference type="Proteomes" id="UP000489600"/>
    </source>
</evidence>
<protein>
    <recommendedName>
        <fullName evidence="1">KIB1-4 beta-propeller domain-containing protein</fullName>
    </recommendedName>
</protein>
<keyword evidence="3" id="KW-1185">Reference proteome</keyword>
<dbReference type="PANTHER" id="PTHR44259">
    <property type="entry name" value="OS07G0183000 PROTEIN-RELATED"/>
    <property type="match status" value="1"/>
</dbReference>
<proteinExistence type="predicted"/>
<feature type="domain" description="KIB1-4 beta-propeller" evidence="1">
    <location>
        <begin position="5"/>
        <end position="115"/>
    </location>
</feature>
<gene>
    <name evidence="2" type="ORF">ANE_LOCUS27624</name>
</gene>
<comment type="caution">
    <text evidence="2">The sequence shown here is derived from an EMBL/GenBank/DDBJ whole genome shotgun (WGS) entry which is preliminary data.</text>
</comment>